<dbReference type="InterPro" id="IPR002698">
    <property type="entry name" value="FTHF_cligase"/>
</dbReference>
<protein>
    <recommendedName>
        <fullName evidence="5">5-formyltetrahydrofolate cyclo-ligase</fullName>
        <ecNumber evidence="5">6.3.3.2</ecNumber>
    </recommendedName>
</protein>
<dbReference type="EC" id="6.3.3.2" evidence="5"/>
<dbReference type="SUPFAM" id="SSF100950">
    <property type="entry name" value="NagB/RpiA/CoA transferase-like"/>
    <property type="match status" value="1"/>
</dbReference>
<dbReference type="PIRSF" id="PIRSF006806">
    <property type="entry name" value="FTHF_cligase"/>
    <property type="match status" value="1"/>
</dbReference>
<dbReference type="AlphaFoldDB" id="A0A833UQM0"/>
<dbReference type="EMBL" id="WNDP01000054">
    <property type="protein sequence ID" value="KAF1024738.1"/>
    <property type="molecule type" value="Genomic_DNA"/>
</dbReference>
<feature type="binding site" evidence="4">
    <location>
        <position position="50"/>
    </location>
    <ligand>
        <name>substrate</name>
    </ligand>
</feature>
<dbReference type="GO" id="GO:0005524">
    <property type="term" value="F:ATP binding"/>
    <property type="evidence" value="ECO:0007669"/>
    <property type="project" value="UniProtKB-KW"/>
</dbReference>
<dbReference type="PANTHER" id="PTHR23407">
    <property type="entry name" value="ATPASE INHIBITOR/5-FORMYLTETRAHYDROFOLATE CYCLO-LIGASE"/>
    <property type="match status" value="1"/>
</dbReference>
<keyword evidence="6" id="KW-0436">Ligase</keyword>
<dbReference type="GO" id="GO:0035999">
    <property type="term" value="P:tetrahydrofolate interconversion"/>
    <property type="evidence" value="ECO:0007669"/>
    <property type="project" value="TreeGrafter"/>
</dbReference>
<sequence>MNQNSQLRRTISQQRRKLSKQQQKMIESQCLKQCLQHPKFLQAKKIGVYLDAFGEVKTKRLIEYCFAQGKSVYLPMICNMNKILVWVKISHQQYRNQRFSLHPLGMREPMASRGRHISVLDVVIMPLLACDFKGTRMGMGGGFYDRTLASAFTRPHRLGLAHDFQFLDVQLNKNSWDQPLDSLITPAKTYYFKR</sequence>
<dbReference type="Pfam" id="PF01812">
    <property type="entry name" value="5-FTHF_cyc-lig"/>
    <property type="match status" value="1"/>
</dbReference>
<evidence type="ECO:0000256" key="2">
    <source>
        <dbReference type="ARBA" id="ARBA00022741"/>
    </source>
</evidence>
<dbReference type="InterPro" id="IPR024185">
    <property type="entry name" value="FTHF_cligase-like_sf"/>
</dbReference>
<proteinExistence type="inferred from homology"/>
<name>A0A833UQM0_ACIBZ</name>
<dbReference type="GO" id="GO:0030272">
    <property type="term" value="F:5-formyltetrahydrofolate cyclo-ligase activity"/>
    <property type="evidence" value="ECO:0007669"/>
    <property type="project" value="UniProtKB-EC"/>
</dbReference>
<gene>
    <name evidence="6" type="primary">ygfA</name>
    <name evidence="6" type="ORF">GAK29_02391</name>
</gene>
<keyword evidence="2 4" id="KW-0547">Nucleotide-binding</keyword>
<evidence type="ECO:0000256" key="1">
    <source>
        <dbReference type="ARBA" id="ARBA00010638"/>
    </source>
</evidence>
<accession>A0A833UQM0</accession>
<feature type="binding site" evidence="4">
    <location>
        <position position="55"/>
    </location>
    <ligand>
        <name>substrate</name>
    </ligand>
</feature>
<evidence type="ECO:0000256" key="3">
    <source>
        <dbReference type="ARBA" id="ARBA00022840"/>
    </source>
</evidence>
<evidence type="ECO:0000256" key="4">
    <source>
        <dbReference type="PIRSR" id="PIRSR006806-1"/>
    </source>
</evidence>
<keyword evidence="5" id="KW-0479">Metal-binding</keyword>
<dbReference type="GO" id="GO:0009396">
    <property type="term" value="P:folic acid-containing compound biosynthetic process"/>
    <property type="evidence" value="ECO:0007669"/>
    <property type="project" value="TreeGrafter"/>
</dbReference>
<dbReference type="PANTHER" id="PTHR23407:SF1">
    <property type="entry name" value="5-FORMYLTETRAHYDROFOLATE CYCLO-LIGASE"/>
    <property type="match status" value="1"/>
</dbReference>
<dbReference type="GO" id="GO:0046872">
    <property type="term" value="F:metal ion binding"/>
    <property type="evidence" value="ECO:0007669"/>
    <property type="project" value="UniProtKB-KW"/>
</dbReference>
<keyword evidence="3 4" id="KW-0067">ATP-binding</keyword>
<comment type="catalytic activity">
    <reaction evidence="5">
        <text>(6S)-5-formyl-5,6,7,8-tetrahydrofolate + ATP = (6R)-5,10-methenyltetrahydrofolate + ADP + phosphate</text>
        <dbReference type="Rhea" id="RHEA:10488"/>
        <dbReference type="ChEBI" id="CHEBI:30616"/>
        <dbReference type="ChEBI" id="CHEBI:43474"/>
        <dbReference type="ChEBI" id="CHEBI:57455"/>
        <dbReference type="ChEBI" id="CHEBI:57457"/>
        <dbReference type="ChEBI" id="CHEBI:456216"/>
        <dbReference type="EC" id="6.3.3.2"/>
    </reaction>
</comment>
<dbReference type="NCBIfam" id="TIGR02727">
    <property type="entry name" value="MTHFS_bact"/>
    <property type="match status" value="1"/>
</dbReference>
<evidence type="ECO:0000313" key="6">
    <source>
        <dbReference type="EMBL" id="KAF1024738.1"/>
    </source>
</evidence>
<evidence type="ECO:0000313" key="7">
    <source>
        <dbReference type="Proteomes" id="UP000490535"/>
    </source>
</evidence>
<reference evidence="7" key="1">
    <citation type="journal article" date="2020" name="MBio">
        <title>Horizontal gene transfer to a defensive symbiont with a reduced genome amongst a multipartite beetle microbiome.</title>
        <authorList>
            <person name="Waterworth S.C."/>
            <person name="Florez L.V."/>
            <person name="Rees E.R."/>
            <person name="Hertweck C."/>
            <person name="Kaltenpoth M."/>
            <person name="Kwan J.C."/>
        </authorList>
    </citation>
    <scope>NUCLEOTIDE SEQUENCE [LARGE SCALE GENOMIC DNA]</scope>
</reference>
<dbReference type="Gene3D" id="3.40.50.10420">
    <property type="entry name" value="NagB/RpiA/CoA transferase-like"/>
    <property type="match status" value="1"/>
</dbReference>
<dbReference type="Proteomes" id="UP000490535">
    <property type="component" value="Unassembled WGS sequence"/>
</dbReference>
<dbReference type="InterPro" id="IPR037171">
    <property type="entry name" value="NagB/RpiA_transferase-like"/>
</dbReference>
<comment type="cofactor">
    <cofactor evidence="5">
        <name>Mg(2+)</name>
        <dbReference type="ChEBI" id="CHEBI:18420"/>
    </cofactor>
</comment>
<keyword evidence="5" id="KW-0460">Magnesium</keyword>
<evidence type="ECO:0000256" key="5">
    <source>
        <dbReference type="RuleBase" id="RU361279"/>
    </source>
</evidence>
<comment type="similarity">
    <text evidence="1 5">Belongs to the 5-formyltetrahydrofolate cyclo-ligase family.</text>
</comment>
<organism evidence="6 7">
    <name type="scientific">Acinetobacter bereziniae</name>
    <name type="common">Acinetobacter genomosp. 10</name>
    <dbReference type="NCBI Taxonomy" id="106648"/>
    <lineage>
        <taxon>Bacteria</taxon>
        <taxon>Pseudomonadati</taxon>
        <taxon>Pseudomonadota</taxon>
        <taxon>Gammaproteobacteria</taxon>
        <taxon>Moraxellales</taxon>
        <taxon>Moraxellaceae</taxon>
        <taxon>Acinetobacter</taxon>
    </lineage>
</organism>
<feature type="binding site" evidence="4">
    <location>
        <begin position="136"/>
        <end position="144"/>
    </location>
    <ligand>
        <name>ATP</name>
        <dbReference type="ChEBI" id="CHEBI:30616"/>
    </ligand>
</feature>
<comment type="caution">
    <text evidence="6">The sequence shown here is derived from an EMBL/GenBank/DDBJ whole genome shotgun (WGS) entry which is preliminary data.</text>
</comment>